<dbReference type="InterPro" id="IPR023707">
    <property type="entry name" value="OM_assembly_BamA"/>
</dbReference>
<evidence type="ECO:0000256" key="6">
    <source>
        <dbReference type="ARBA" id="ARBA00023136"/>
    </source>
</evidence>
<comment type="subcellular location">
    <subcellularLocation>
        <location evidence="8">Cell outer membrane</location>
    </subcellularLocation>
    <subcellularLocation>
        <location evidence="1">Membrane</location>
    </subcellularLocation>
</comment>
<dbReference type="GO" id="GO:0051205">
    <property type="term" value="P:protein insertion into membrane"/>
    <property type="evidence" value="ECO:0007669"/>
    <property type="project" value="UniProtKB-UniRule"/>
</dbReference>
<evidence type="ECO:0000256" key="5">
    <source>
        <dbReference type="ARBA" id="ARBA00022737"/>
    </source>
</evidence>
<dbReference type="PANTHER" id="PTHR12815:SF23">
    <property type="entry name" value="OUTER MEMBRANE PROTEIN ASSEMBLY FACTOR BAMA"/>
    <property type="match status" value="1"/>
</dbReference>
<dbReference type="InterPro" id="IPR000184">
    <property type="entry name" value="Bac_surfAg_D15"/>
</dbReference>
<keyword evidence="4 8" id="KW-0732">Signal</keyword>
<name>A0A1I2HJS5_9GAMM</name>
<evidence type="ECO:0000313" key="12">
    <source>
        <dbReference type="Proteomes" id="UP000199771"/>
    </source>
</evidence>
<feature type="domain" description="POTRA" evidence="10">
    <location>
        <begin position="271"/>
        <end position="349"/>
    </location>
</feature>
<keyword evidence="12" id="KW-1185">Reference proteome</keyword>
<dbReference type="Pfam" id="PF07244">
    <property type="entry name" value="POTRA"/>
    <property type="match status" value="4"/>
</dbReference>
<keyword evidence="5 8" id="KW-0677">Repeat</keyword>
<organism evidence="11 12">
    <name type="scientific">Fontimonas thermophila</name>
    <dbReference type="NCBI Taxonomy" id="1076937"/>
    <lineage>
        <taxon>Bacteria</taxon>
        <taxon>Pseudomonadati</taxon>
        <taxon>Pseudomonadota</taxon>
        <taxon>Gammaproteobacteria</taxon>
        <taxon>Nevskiales</taxon>
        <taxon>Nevskiaceae</taxon>
        <taxon>Fontimonas</taxon>
    </lineage>
</organism>
<dbReference type="HAMAP" id="MF_01430">
    <property type="entry name" value="OM_assembly_BamA"/>
    <property type="match status" value="1"/>
</dbReference>
<feature type="domain" description="POTRA" evidence="10">
    <location>
        <begin position="352"/>
        <end position="426"/>
    </location>
</feature>
<feature type="domain" description="POTRA" evidence="10">
    <location>
        <begin position="181"/>
        <end position="268"/>
    </location>
</feature>
<evidence type="ECO:0000256" key="1">
    <source>
        <dbReference type="ARBA" id="ARBA00004370"/>
    </source>
</evidence>
<dbReference type="RefSeq" id="WP_234981468.1">
    <property type="nucleotide sequence ID" value="NZ_FOOC01000002.1"/>
</dbReference>
<evidence type="ECO:0000256" key="8">
    <source>
        <dbReference type="HAMAP-Rule" id="MF_01430"/>
    </source>
</evidence>
<dbReference type="Proteomes" id="UP000199771">
    <property type="component" value="Unassembled WGS sequence"/>
</dbReference>
<keyword evidence="6 8" id="KW-0472">Membrane</keyword>
<dbReference type="InterPro" id="IPR039910">
    <property type="entry name" value="D15-like"/>
</dbReference>
<feature type="signal peptide" evidence="8">
    <location>
        <begin position="1"/>
        <end position="26"/>
    </location>
</feature>
<comment type="similarity">
    <text evidence="8">Belongs to the BamA family.</text>
</comment>
<feature type="domain" description="POTRA" evidence="10">
    <location>
        <begin position="98"/>
        <end position="178"/>
    </location>
</feature>
<dbReference type="AlphaFoldDB" id="A0A1I2HJS5"/>
<feature type="chain" id="PRO_5011803809" description="Outer membrane protein assembly factor BamA" evidence="8">
    <location>
        <begin position="27"/>
        <end position="767"/>
    </location>
</feature>
<keyword evidence="7 8" id="KW-0998">Cell outer membrane</keyword>
<dbReference type="GO" id="GO:0009279">
    <property type="term" value="C:cell outer membrane"/>
    <property type="evidence" value="ECO:0007669"/>
    <property type="project" value="UniProtKB-SubCell"/>
</dbReference>
<dbReference type="STRING" id="1076937.SAMN04488120_10215"/>
<evidence type="ECO:0000259" key="10">
    <source>
        <dbReference type="PROSITE" id="PS51779"/>
    </source>
</evidence>
<accession>A0A1I2HJS5</accession>
<evidence type="ECO:0000256" key="4">
    <source>
        <dbReference type="ARBA" id="ARBA00022729"/>
    </source>
</evidence>
<dbReference type="PANTHER" id="PTHR12815">
    <property type="entry name" value="SORTING AND ASSEMBLY MACHINERY SAMM50 PROTEIN FAMILY MEMBER"/>
    <property type="match status" value="1"/>
</dbReference>
<dbReference type="PROSITE" id="PS51779">
    <property type="entry name" value="POTRA"/>
    <property type="match status" value="5"/>
</dbReference>
<proteinExistence type="inferred from homology"/>
<dbReference type="EMBL" id="FOOC01000002">
    <property type="protein sequence ID" value="SFF29979.1"/>
    <property type="molecule type" value="Genomic_DNA"/>
</dbReference>
<dbReference type="InterPro" id="IPR034746">
    <property type="entry name" value="POTRA"/>
</dbReference>
<comment type="subunit">
    <text evidence="8">Part of the Bam complex.</text>
</comment>
<dbReference type="InterPro" id="IPR010827">
    <property type="entry name" value="BamA/TamA_POTRA"/>
</dbReference>
<reference evidence="11 12" key="1">
    <citation type="submission" date="2016-10" db="EMBL/GenBank/DDBJ databases">
        <authorList>
            <person name="de Groot N.N."/>
        </authorList>
    </citation>
    <scope>NUCLEOTIDE SEQUENCE [LARGE SCALE GENOMIC DNA]</scope>
    <source>
        <strain evidence="11 12">DSM 23609</strain>
    </source>
</reference>
<dbReference type="Gene3D" id="2.40.160.50">
    <property type="entry name" value="membrane protein fhac: a member of the omp85/tpsb transporter family"/>
    <property type="match status" value="1"/>
</dbReference>
<dbReference type="GO" id="GO:0043165">
    <property type="term" value="P:Gram-negative-bacterium-type cell outer membrane assembly"/>
    <property type="evidence" value="ECO:0007669"/>
    <property type="project" value="UniProtKB-UniRule"/>
</dbReference>
<sequence precursor="true">MSRLKYPRTAIACAVAAFALTARAYAFDPFTIADIRAEGLQRLEIGTVLTYLPLAVGDQLNSATSRQAIRALYASGLFQDVQLLRDGNTLVVRVQERPAISSFEIKGNDKIGGDELNQSLKNLGLAEGELFRRELLDQVEQELRRQYYANGYYDVAIESKVTEEPNNRVSLKIEVTEGRVTKIKDINIIGNTVFDDQTLLEQLELRATNWMPFQRSDRYSKQKLVGDLEKLQSYYQDRGYLKFNIRSVQVALTPEKESIYITVNVEEGDVYKVKSRRFSGETILNERFLEALTTTRAGDIFSRKEATESADRIEAALSDIGYAFAEVTPIPEVDEVNKEVSINYYVEPGKRAYVRRISFVGNTGTNDETLRREMRQLEAAPFSKSAVERSRVRLTRLPFIEEAEVETKPVPGSDDLVDIQFKIKERPPGSVQFGVGYSGAQGFLVTGQITHTNFLGTGNRIDASVENNTISRSINLGWTDPYFTADGISQSISLFYRESESVIRFSSGFNSNILGANLTYGIPLSEFVSLRAGLGFEEVALETFPGTTSDEVLQFVVRNGTRFSTYQFRTGISYDSRNRTFFATRGALHALTLDLALPGSDLQYFNASYRAQTYVPLPYRFVIELNGSVGYVDGYGNDDDVPPYENFFAGGPRTVRGYRDGSLGPRDTPFGNEFGGKLRTTAQAELVIPLPIESDGKSTRLSGFFDIGNVFAEPADFEFGELRQSAGIAFSWFTPFLGLLDLSYAFPLNAKEGDRTDRFQITFGSGF</sequence>
<gene>
    <name evidence="8" type="primary">bamA</name>
    <name evidence="11" type="ORF">SAMN04488120_10215</name>
</gene>
<feature type="domain" description="POTRA" evidence="10">
    <location>
        <begin position="30"/>
        <end position="97"/>
    </location>
</feature>
<evidence type="ECO:0000256" key="9">
    <source>
        <dbReference type="NCBIfam" id="TIGR03303"/>
    </source>
</evidence>
<evidence type="ECO:0000313" key="11">
    <source>
        <dbReference type="EMBL" id="SFF29979.1"/>
    </source>
</evidence>
<dbReference type="NCBIfam" id="TIGR03303">
    <property type="entry name" value="OM_YaeT"/>
    <property type="match status" value="1"/>
</dbReference>
<evidence type="ECO:0000256" key="7">
    <source>
        <dbReference type="ARBA" id="ARBA00023237"/>
    </source>
</evidence>
<keyword evidence="2 8" id="KW-1134">Transmembrane beta strand</keyword>
<evidence type="ECO:0000256" key="3">
    <source>
        <dbReference type="ARBA" id="ARBA00022692"/>
    </source>
</evidence>
<evidence type="ECO:0000256" key="2">
    <source>
        <dbReference type="ARBA" id="ARBA00022452"/>
    </source>
</evidence>
<protein>
    <recommendedName>
        <fullName evidence="8 9">Outer membrane protein assembly factor BamA</fullName>
    </recommendedName>
</protein>
<keyword evidence="3 8" id="KW-0812">Transmembrane</keyword>
<dbReference type="PIRSF" id="PIRSF006076">
    <property type="entry name" value="OM_assembly_OMP85"/>
    <property type="match status" value="1"/>
</dbReference>
<dbReference type="Gene3D" id="3.10.20.310">
    <property type="entry name" value="membrane protein fhac"/>
    <property type="match status" value="5"/>
</dbReference>
<dbReference type="Pfam" id="PF01103">
    <property type="entry name" value="Omp85"/>
    <property type="match status" value="1"/>
</dbReference>
<comment type="function">
    <text evidence="8">Part of the outer membrane protein assembly complex, which is involved in assembly and insertion of beta-barrel proteins into the outer membrane.</text>
</comment>